<dbReference type="RefSeq" id="WP_012506250.1">
    <property type="nucleotide sequence ID" value="NC_011059.1"/>
</dbReference>
<dbReference type="GO" id="GO:0052693">
    <property type="term" value="F:epoxyqueuosine reductase activity"/>
    <property type="evidence" value="ECO:0007669"/>
    <property type="project" value="TreeGrafter"/>
</dbReference>
<dbReference type="KEGG" id="paa:Paes_1699"/>
<dbReference type="GO" id="GO:0008616">
    <property type="term" value="P:tRNA queuosine(34) biosynthetic process"/>
    <property type="evidence" value="ECO:0007669"/>
    <property type="project" value="UniProtKB-KW"/>
</dbReference>
<evidence type="ECO:0000256" key="1">
    <source>
        <dbReference type="ARBA" id="ARBA00022485"/>
    </source>
</evidence>
<keyword evidence="7" id="KW-0408">Iron</keyword>
<evidence type="ECO:0000256" key="7">
    <source>
        <dbReference type="ARBA" id="ARBA00023004"/>
    </source>
</evidence>
<keyword evidence="1" id="KW-0004">4Fe-4S</keyword>
<evidence type="ECO:0000256" key="5">
    <source>
        <dbReference type="ARBA" id="ARBA00022785"/>
    </source>
</evidence>
<dbReference type="Proteomes" id="UP000002725">
    <property type="component" value="Chromosome"/>
</dbReference>
<evidence type="ECO:0000256" key="2">
    <source>
        <dbReference type="ARBA" id="ARBA00022490"/>
    </source>
</evidence>
<dbReference type="NCBIfam" id="TIGR00276">
    <property type="entry name" value="tRNA epoxyqueuosine(34) reductase QueG"/>
    <property type="match status" value="1"/>
</dbReference>
<dbReference type="PANTHER" id="PTHR30002">
    <property type="entry name" value="EPOXYQUEUOSINE REDUCTASE"/>
    <property type="match status" value="1"/>
</dbReference>
<dbReference type="EMBL" id="CP001108">
    <property type="protein sequence ID" value="ACF46717.1"/>
    <property type="molecule type" value="Genomic_DNA"/>
</dbReference>
<organism evidence="10 11">
    <name type="scientific">Prosthecochloris aestuarii (strain DSM 271 / SK 413)</name>
    <dbReference type="NCBI Taxonomy" id="290512"/>
    <lineage>
        <taxon>Bacteria</taxon>
        <taxon>Pseudomonadati</taxon>
        <taxon>Chlorobiota</taxon>
        <taxon>Chlorobiia</taxon>
        <taxon>Chlorobiales</taxon>
        <taxon>Chlorobiaceae</taxon>
        <taxon>Prosthecochloris</taxon>
    </lineage>
</organism>
<protein>
    <recommendedName>
        <fullName evidence="9">4Fe-4S ferredoxin-type domain-containing protein</fullName>
    </recommendedName>
</protein>
<sequence length="318" mass="35660">MHSSSPSHELTFMIMQHAQTLGFCAAGCAPLSPMNEADEKLDSMIREQRHASMLYLERQRDTRRNAAELLPGARTILCAALPYHQPQKAQPASSISQYALIPDYHKVVRDKLQQLLEFIRTRHHGTVNAIIAVDSAPLFEKAWAATAGLGRTGKNTLCIIPGHGSYIFLGEILLDIDLDCQPKRLPDPCHECDRCIRACPTGAITAPGTIDARRCISYLTVEHKDEFTPEEEIMVGTHLFGCDICQEVCPHNQQTRPDSSQAFPILEHLLGITPEEILTLSRSQFKTLFARTPIYRTGLKRLKRNARTVLKNRVIGDW</sequence>
<evidence type="ECO:0000256" key="8">
    <source>
        <dbReference type="ARBA" id="ARBA00023014"/>
    </source>
</evidence>
<dbReference type="Pfam" id="PF13484">
    <property type="entry name" value="Fer4_16"/>
    <property type="match status" value="1"/>
</dbReference>
<dbReference type="InterPro" id="IPR017900">
    <property type="entry name" value="4Fe4S_Fe_S_CS"/>
</dbReference>
<dbReference type="SUPFAM" id="SSF46548">
    <property type="entry name" value="alpha-helical ferredoxin"/>
    <property type="match status" value="1"/>
</dbReference>
<dbReference type="AlphaFoldDB" id="B4S3H8"/>
<keyword evidence="4" id="KW-0479">Metal-binding</keyword>
<dbReference type="InterPro" id="IPR004453">
    <property type="entry name" value="QueG"/>
</dbReference>
<dbReference type="Gene3D" id="3.30.70.20">
    <property type="match status" value="1"/>
</dbReference>
<keyword evidence="6" id="KW-0560">Oxidoreductase</keyword>
<name>B4S3H8_PROA2</name>
<dbReference type="PROSITE" id="PS51379">
    <property type="entry name" value="4FE4S_FER_2"/>
    <property type="match status" value="1"/>
</dbReference>
<dbReference type="HOGENOM" id="CLU_030790_0_0_10"/>
<dbReference type="STRING" id="290512.Paes_1699"/>
<dbReference type="GO" id="GO:0046872">
    <property type="term" value="F:metal ion binding"/>
    <property type="evidence" value="ECO:0007669"/>
    <property type="project" value="UniProtKB-KW"/>
</dbReference>
<dbReference type="GO" id="GO:0051539">
    <property type="term" value="F:4 iron, 4 sulfur cluster binding"/>
    <property type="evidence" value="ECO:0007669"/>
    <property type="project" value="UniProtKB-KW"/>
</dbReference>
<dbReference type="InterPro" id="IPR013542">
    <property type="entry name" value="QueG_DUF1730"/>
</dbReference>
<dbReference type="Pfam" id="PF08331">
    <property type="entry name" value="QueG_DUF1730"/>
    <property type="match status" value="1"/>
</dbReference>
<evidence type="ECO:0000256" key="3">
    <source>
        <dbReference type="ARBA" id="ARBA00022694"/>
    </source>
</evidence>
<keyword evidence="11" id="KW-1185">Reference proteome</keyword>
<dbReference type="InterPro" id="IPR017896">
    <property type="entry name" value="4Fe4S_Fe-S-bd"/>
</dbReference>
<proteinExistence type="predicted"/>
<keyword evidence="3" id="KW-0819">tRNA processing</keyword>
<keyword evidence="8" id="KW-0411">Iron-sulfur</keyword>
<keyword evidence="2" id="KW-0963">Cytoplasm</keyword>
<evidence type="ECO:0000259" key="9">
    <source>
        <dbReference type="PROSITE" id="PS51379"/>
    </source>
</evidence>
<dbReference type="PANTHER" id="PTHR30002:SF4">
    <property type="entry name" value="EPOXYQUEUOSINE REDUCTASE"/>
    <property type="match status" value="1"/>
</dbReference>
<evidence type="ECO:0000313" key="10">
    <source>
        <dbReference type="EMBL" id="ACF46717.1"/>
    </source>
</evidence>
<keyword evidence="5" id="KW-0671">Queuosine biosynthesis</keyword>
<evidence type="ECO:0000256" key="4">
    <source>
        <dbReference type="ARBA" id="ARBA00022723"/>
    </source>
</evidence>
<gene>
    <name evidence="10" type="ordered locus">Paes_1699</name>
</gene>
<feature type="domain" description="4Fe-4S ferredoxin-type" evidence="9">
    <location>
        <begin position="180"/>
        <end position="209"/>
    </location>
</feature>
<dbReference type="eggNOG" id="COG1600">
    <property type="taxonomic scope" value="Bacteria"/>
</dbReference>
<accession>B4S3H8</accession>
<evidence type="ECO:0000256" key="6">
    <source>
        <dbReference type="ARBA" id="ARBA00023002"/>
    </source>
</evidence>
<reference evidence="10" key="1">
    <citation type="submission" date="2008-06" db="EMBL/GenBank/DDBJ databases">
        <title>Complete sequence of chromosome of Prosthecochloris aestuarii DSM 271.</title>
        <authorList>
            <consortium name="US DOE Joint Genome Institute"/>
            <person name="Lucas S."/>
            <person name="Copeland A."/>
            <person name="Lapidus A."/>
            <person name="Glavina del Rio T."/>
            <person name="Dalin E."/>
            <person name="Tice H."/>
            <person name="Bruce D."/>
            <person name="Goodwin L."/>
            <person name="Pitluck S."/>
            <person name="Schmutz J."/>
            <person name="Larimer F."/>
            <person name="Land M."/>
            <person name="Hauser L."/>
            <person name="Kyrpides N."/>
            <person name="Anderson I."/>
            <person name="Liu Z."/>
            <person name="Li T."/>
            <person name="Zhao F."/>
            <person name="Overmann J."/>
            <person name="Bryant D.A."/>
            <person name="Richardson P."/>
        </authorList>
    </citation>
    <scope>NUCLEOTIDE SEQUENCE [LARGE SCALE GENOMIC DNA]</scope>
    <source>
        <strain evidence="10">DSM 271</strain>
    </source>
</reference>
<evidence type="ECO:0000313" key="11">
    <source>
        <dbReference type="Proteomes" id="UP000002725"/>
    </source>
</evidence>
<dbReference type="PROSITE" id="PS00198">
    <property type="entry name" value="4FE4S_FER_1"/>
    <property type="match status" value="1"/>
</dbReference>